<accession>A0A6L6YDB9</accession>
<sequence>MKNIFLVLACLIPLISAAAPKVTPDKSSIDYETEYQINRTLLNYCIHTFVATTDDGISDVQTIAKAARVNCKEDFKKTLIYFCKSTKGVYCESNSFLNNLLNSDELLYSTFVIPVLKERRDKNKTDKP</sequence>
<feature type="signal peptide" evidence="1">
    <location>
        <begin position="1"/>
        <end position="18"/>
    </location>
</feature>
<evidence type="ECO:0000256" key="1">
    <source>
        <dbReference type="SAM" id="SignalP"/>
    </source>
</evidence>
<comment type="caution">
    <text evidence="2">The sequence shown here is derived from an EMBL/GenBank/DDBJ whole genome shotgun (WGS) entry which is preliminary data.</text>
</comment>
<gene>
    <name evidence="2" type="ORF">E5987_00215</name>
</gene>
<keyword evidence="1" id="KW-0732">Signal</keyword>
<organism evidence="2 3">
    <name type="scientific">Parasutterella muris</name>
    <dbReference type="NCBI Taxonomy" id="2565572"/>
    <lineage>
        <taxon>Bacteria</taxon>
        <taxon>Pseudomonadati</taxon>
        <taxon>Pseudomonadota</taxon>
        <taxon>Betaproteobacteria</taxon>
        <taxon>Burkholderiales</taxon>
        <taxon>Sutterellaceae</taxon>
        <taxon>Parasutterella</taxon>
    </lineage>
</organism>
<evidence type="ECO:0000313" key="2">
    <source>
        <dbReference type="EMBL" id="MVX55635.1"/>
    </source>
</evidence>
<name>A0A6L6YDB9_9BURK</name>
<keyword evidence="3" id="KW-1185">Reference proteome</keyword>
<dbReference type="Proteomes" id="UP000472580">
    <property type="component" value="Unassembled WGS sequence"/>
</dbReference>
<dbReference type="EMBL" id="WSRP01000001">
    <property type="protein sequence ID" value="MVX55635.1"/>
    <property type="molecule type" value="Genomic_DNA"/>
</dbReference>
<dbReference type="AlphaFoldDB" id="A0A6L6YDB9"/>
<feature type="chain" id="PRO_5027018119" evidence="1">
    <location>
        <begin position="19"/>
        <end position="128"/>
    </location>
</feature>
<evidence type="ECO:0000313" key="3">
    <source>
        <dbReference type="Proteomes" id="UP000472580"/>
    </source>
</evidence>
<proteinExistence type="predicted"/>
<reference evidence="2 3" key="1">
    <citation type="submission" date="2019-12" db="EMBL/GenBank/DDBJ databases">
        <title>Microbes associate with the intestines of laboratory mice.</title>
        <authorList>
            <person name="Navarre W."/>
            <person name="Wong E."/>
        </authorList>
    </citation>
    <scope>NUCLEOTIDE SEQUENCE [LARGE SCALE GENOMIC DNA]</scope>
    <source>
        <strain evidence="2 3">NM82_D38</strain>
    </source>
</reference>
<protein>
    <submittedName>
        <fullName evidence="2">Uncharacterized protein</fullName>
    </submittedName>
</protein>